<gene>
    <name evidence="1" type="ORF">HPP92_007696</name>
</gene>
<dbReference type="AlphaFoldDB" id="A0A835RRE4"/>
<evidence type="ECO:0000313" key="2">
    <source>
        <dbReference type="Proteomes" id="UP000639772"/>
    </source>
</evidence>
<evidence type="ECO:0000313" key="1">
    <source>
        <dbReference type="EMBL" id="KAG0490833.1"/>
    </source>
</evidence>
<reference evidence="1 2" key="1">
    <citation type="journal article" date="2020" name="Nat. Food">
        <title>A phased Vanilla planifolia genome enables genetic improvement of flavour and production.</title>
        <authorList>
            <person name="Hasing T."/>
            <person name="Tang H."/>
            <person name="Brym M."/>
            <person name="Khazi F."/>
            <person name="Huang T."/>
            <person name="Chambers A.H."/>
        </authorList>
    </citation>
    <scope>NUCLEOTIDE SEQUENCE [LARGE SCALE GENOMIC DNA]</scope>
    <source>
        <tissue evidence="1">Leaf</tissue>
    </source>
</reference>
<dbReference type="Proteomes" id="UP000639772">
    <property type="component" value="Chromosome 3"/>
</dbReference>
<protein>
    <submittedName>
        <fullName evidence="1">Uncharacterized protein</fullName>
    </submittedName>
</protein>
<proteinExistence type="predicted"/>
<organism evidence="1 2">
    <name type="scientific">Vanilla planifolia</name>
    <name type="common">Vanilla</name>
    <dbReference type="NCBI Taxonomy" id="51239"/>
    <lineage>
        <taxon>Eukaryota</taxon>
        <taxon>Viridiplantae</taxon>
        <taxon>Streptophyta</taxon>
        <taxon>Embryophyta</taxon>
        <taxon>Tracheophyta</taxon>
        <taxon>Spermatophyta</taxon>
        <taxon>Magnoliopsida</taxon>
        <taxon>Liliopsida</taxon>
        <taxon>Asparagales</taxon>
        <taxon>Orchidaceae</taxon>
        <taxon>Vanilloideae</taxon>
        <taxon>Vanilleae</taxon>
        <taxon>Vanilla</taxon>
    </lineage>
</organism>
<dbReference type="EMBL" id="JADCNM010000003">
    <property type="protein sequence ID" value="KAG0490833.1"/>
    <property type="molecule type" value="Genomic_DNA"/>
</dbReference>
<accession>A0A835RRE4</accession>
<sequence length="159" mass="16580">MGGASIKAMHRKSYVDYLTNGRQHHLSMARRNQWTGPGGSSDSETAEGVGSFEGKCLWKAFTAPTTPSSFSICLPSSIAHSFTSGSSMNFIALDSCSTLSSDIGIGAGPTPLACILSPQKNWSPKKGTTVVGHPALNPAAVVPAPPWCTTAVQRGNNQS</sequence>
<name>A0A835RRE4_VANPL</name>
<comment type="caution">
    <text evidence="1">The sequence shown here is derived from an EMBL/GenBank/DDBJ whole genome shotgun (WGS) entry which is preliminary data.</text>
</comment>